<keyword evidence="3" id="KW-0203">Cytokinin biosynthesis</keyword>
<name>A0AAV1DBN2_OLDCO</name>
<feature type="compositionally biased region" description="Basic residues" evidence="7">
    <location>
        <begin position="103"/>
        <end position="118"/>
    </location>
</feature>
<keyword evidence="9" id="KW-1185">Reference proteome</keyword>
<gene>
    <name evidence="8" type="ORF">OLC1_LOCUS13215</name>
</gene>
<dbReference type="AlphaFoldDB" id="A0AAV1DBN2"/>
<evidence type="ECO:0000313" key="9">
    <source>
        <dbReference type="Proteomes" id="UP001161247"/>
    </source>
</evidence>
<organism evidence="8 9">
    <name type="scientific">Oldenlandia corymbosa var. corymbosa</name>
    <dbReference type="NCBI Taxonomy" id="529605"/>
    <lineage>
        <taxon>Eukaryota</taxon>
        <taxon>Viridiplantae</taxon>
        <taxon>Streptophyta</taxon>
        <taxon>Embryophyta</taxon>
        <taxon>Tracheophyta</taxon>
        <taxon>Spermatophyta</taxon>
        <taxon>Magnoliopsida</taxon>
        <taxon>eudicotyledons</taxon>
        <taxon>Gunneridae</taxon>
        <taxon>Pentapetalae</taxon>
        <taxon>asterids</taxon>
        <taxon>lamiids</taxon>
        <taxon>Gentianales</taxon>
        <taxon>Rubiaceae</taxon>
        <taxon>Rubioideae</taxon>
        <taxon>Spermacoceae</taxon>
        <taxon>Hedyotis-Oldenlandia complex</taxon>
        <taxon>Oldenlandia</taxon>
    </lineage>
</organism>
<comment type="similarity">
    <text evidence="6">Belongs to the SOFL plant protein family.</text>
</comment>
<dbReference type="GO" id="GO:0009736">
    <property type="term" value="P:cytokinin-activated signaling pathway"/>
    <property type="evidence" value="ECO:0007669"/>
    <property type="project" value="UniProtKB-KW"/>
</dbReference>
<keyword evidence="2" id="KW-0963">Cytoplasm</keyword>
<evidence type="ECO:0000313" key="8">
    <source>
        <dbReference type="EMBL" id="CAI9104252.1"/>
    </source>
</evidence>
<accession>A0AAV1DBN2</accession>
<keyword evidence="4" id="KW-0932">Cytokinin signaling pathway</keyword>
<evidence type="ECO:0000256" key="4">
    <source>
        <dbReference type="ARBA" id="ARBA00022864"/>
    </source>
</evidence>
<dbReference type="Proteomes" id="UP001161247">
    <property type="component" value="Chromosome 4"/>
</dbReference>
<dbReference type="PANTHER" id="PTHR33347">
    <property type="entry name" value="OSJNBA0091C07.3 PROTEIN"/>
    <property type="match status" value="1"/>
</dbReference>
<comment type="subcellular location">
    <subcellularLocation>
        <location evidence="1">Cytoplasm</location>
    </subcellularLocation>
</comment>
<evidence type="ECO:0000256" key="5">
    <source>
        <dbReference type="ARBA" id="ARBA00023242"/>
    </source>
</evidence>
<protein>
    <submittedName>
        <fullName evidence="8">OLC1v1002887C2</fullName>
    </submittedName>
</protein>
<proteinExistence type="inferred from homology"/>
<dbReference type="EMBL" id="OX459121">
    <property type="protein sequence ID" value="CAI9104252.1"/>
    <property type="molecule type" value="Genomic_DNA"/>
</dbReference>
<evidence type="ECO:0000256" key="2">
    <source>
        <dbReference type="ARBA" id="ARBA00022490"/>
    </source>
</evidence>
<evidence type="ECO:0000256" key="1">
    <source>
        <dbReference type="ARBA" id="ARBA00004496"/>
    </source>
</evidence>
<dbReference type="PANTHER" id="PTHR33347:SF1">
    <property type="entry name" value="PROTEIN SOB FIVE-LIKE 5"/>
    <property type="match status" value="1"/>
</dbReference>
<dbReference type="GO" id="GO:0009691">
    <property type="term" value="P:cytokinin biosynthetic process"/>
    <property type="evidence" value="ECO:0007669"/>
    <property type="project" value="UniProtKB-KW"/>
</dbReference>
<feature type="region of interest" description="Disordered" evidence="7">
    <location>
        <begin position="98"/>
        <end position="123"/>
    </location>
</feature>
<evidence type="ECO:0000256" key="7">
    <source>
        <dbReference type="SAM" id="MobiDB-lite"/>
    </source>
</evidence>
<sequence>MEYYCMGNDSECSSGCESGWTLYLDDKSFVSALDNNHKDGFLGKGKCERRTEEEEEEDMSMVSDASSGPPHVPEEESYYGNDDTYKCFHHESVDAARLNSTKNRAKKQGLRENKRRNLHEKSSLLDDTASSPVFNFPNNNSRLSKNNHHASAEALLDVSKGYSTTQFEGSSAYHYYHQSQYGFVQYPSLSGNYQQQNQLSFFYPIPIHIEI</sequence>
<dbReference type="InterPro" id="IPR044670">
    <property type="entry name" value="SOFL"/>
</dbReference>
<keyword evidence="5" id="KW-0539">Nucleus</keyword>
<evidence type="ECO:0000256" key="6">
    <source>
        <dbReference type="ARBA" id="ARBA00024199"/>
    </source>
</evidence>
<feature type="compositionally biased region" description="Basic and acidic residues" evidence="7">
    <location>
        <begin position="43"/>
        <end position="52"/>
    </location>
</feature>
<feature type="region of interest" description="Disordered" evidence="7">
    <location>
        <begin position="43"/>
        <end position="79"/>
    </location>
</feature>
<reference evidence="8" key="1">
    <citation type="submission" date="2023-03" db="EMBL/GenBank/DDBJ databases">
        <authorList>
            <person name="Julca I."/>
        </authorList>
    </citation>
    <scope>NUCLEOTIDE SEQUENCE</scope>
</reference>
<dbReference type="GO" id="GO:0005737">
    <property type="term" value="C:cytoplasm"/>
    <property type="evidence" value="ECO:0007669"/>
    <property type="project" value="UniProtKB-SubCell"/>
</dbReference>
<evidence type="ECO:0000256" key="3">
    <source>
        <dbReference type="ARBA" id="ARBA00022712"/>
    </source>
</evidence>